<organism evidence="3 4">
    <name type="scientific">Iningainema tapete BLCC-T55</name>
    <dbReference type="NCBI Taxonomy" id="2748662"/>
    <lineage>
        <taxon>Bacteria</taxon>
        <taxon>Bacillati</taxon>
        <taxon>Cyanobacteriota</taxon>
        <taxon>Cyanophyceae</taxon>
        <taxon>Nostocales</taxon>
        <taxon>Scytonemataceae</taxon>
        <taxon>Iningainema tapete</taxon>
    </lineage>
</organism>
<dbReference type="GO" id="GO:0030089">
    <property type="term" value="C:phycobilisome"/>
    <property type="evidence" value="ECO:0007669"/>
    <property type="project" value="UniProtKB-UniRule"/>
</dbReference>
<dbReference type="Gene3D" id="1.10.2090.10">
    <property type="entry name" value="Orange carotenoid-binding protein, N-terminal domain"/>
    <property type="match status" value="2"/>
</dbReference>
<keyword evidence="1" id="KW-0157">Chromophore</keyword>
<evidence type="ECO:0000259" key="2">
    <source>
        <dbReference type="PROSITE" id="PS51773"/>
    </source>
</evidence>
<dbReference type="Proteomes" id="UP000629098">
    <property type="component" value="Unassembled WGS sequence"/>
</dbReference>
<accession>A0A8J6XJI4</accession>
<dbReference type="InterPro" id="IPR036917">
    <property type="entry name" value="Orange_carotenoid-bd_N_sf"/>
</dbReference>
<keyword evidence="4" id="KW-1185">Reference proteome</keyword>
<keyword evidence="1" id="KW-0472">Membrane</keyword>
<dbReference type="SUPFAM" id="SSF81930">
    <property type="entry name" value="Orange carotenoid protein, N-terminal domain"/>
    <property type="match status" value="1"/>
</dbReference>
<dbReference type="GO" id="GO:0031404">
    <property type="term" value="F:chloride ion binding"/>
    <property type="evidence" value="ECO:0007669"/>
    <property type="project" value="InterPro"/>
</dbReference>
<dbReference type="AlphaFoldDB" id="A0A8J6XJI4"/>
<keyword evidence="1" id="KW-0605">Phycobilisome</keyword>
<dbReference type="RefSeq" id="WP_190827485.1">
    <property type="nucleotide sequence ID" value="NZ_CAWPPI010000042.1"/>
</dbReference>
<keyword evidence="1" id="KW-0793">Thylakoid</keyword>
<dbReference type="GO" id="GO:0016037">
    <property type="term" value="P:light absorption"/>
    <property type="evidence" value="ECO:0007669"/>
    <property type="project" value="UniProtKB-UniRule"/>
</dbReference>
<reference evidence="3" key="1">
    <citation type="submission" date="2020-09" db="EMBL/GenBank/DDBJ databases">
        <title>Iningainema tapete sp. nov. (Scytonemataceae, Cyanobacteria) from greenhouses in central Florida (USA) produces two types of nodularin with biosynthetic potential for microcystin-LR and anabaenopeptins.</title>
        <authorList>
            <person name="Berthold D.E."/>
            <person name="Lefler F.W."/>
            <person name="Huang I.-S."/>
            <person name="Abdulla H."/>
            <person name="Zimba P.V."/>
            <person name="Laughinghouse H.D. IV."/>
        </authorList>
    </citation>
    <scope>NUCLEOTIDE SEQUENCE</scope>
    <source>
        <strain evidence="3">BLCCT55</strain>
    </source>
</reference>
<evidence type="ECO:0000256" key="1">
    <source>
        <dbReference type="PROSITE-ProRule" id="PRU01109"/>
    </source>
</evidence>
<dbReference type="EMBL" id="JACXAE010000042">
    <property type="protein sequence ID" value="MBD2772654.1"/>
    <property type="molecule type" value="Genomic_DNA"/>
</dbReference>
<protein>
    <submittedName>
        <fullName evidence="3">Orange carotenoid-binding protein</fullName>
    </submittedName>
</protein>
<sequence>MTSTNVNRIEEAVSAFQSLDIDDRLAVLASLYTKISSAIPANAKDALPTQDAQSLVTQVEKLSQEEQVSALRDLLPAEKTDQDATMLDPNPSKALGELVTGGGTKLPTHKYGSMNSEGKLAFWYLVAQKLGSGFVGIPSDFQLTQPATQVLNLLESLNTEDLVSFLKVVL</sequence>
<keyword evidence="1" id="KW-0042">Antenna complex</keyword>
<evidence type="ECO:0000313" key="4">
    <source>
        <dbReference type="Proteomes" id="UP000629098"/>
    </source>
</evidence>
<feature type="domain" description="OCP N-terminal" evidence="2">
    <location>
        <begin position="6"/>
        <end position="170"/>
    </location>
</feature>
<dbReference type="Pfam" id="PF09150">
    <property type="entry name" value="Carot_N"/>
    <property type="match status" value="2"/>
</dbReference>
<dbReference type="InterPro" id="IPR015233">
    <property type="entry name" value="Orange_carotenoid-bd_N"/>
</dbReference>
<dbReference type="PROSITE" id="PS51773">
    <property type="entry name" value="OCP_N"/>
    <property type="match status" value="1"/>
</dbReference>
<comment type="similarity">
    <text evidence="1">Belongs to the orange carotenoid-binding protein family.</text>
</comment>
<gene>
    <name evidence="3" type="ORF">ICL16_11350</name>
</gene>
<proteinExistence type="inferred from homology"/>
<comment type="caution">
    <text evidence="3">The sequence shown here is derived from an EMBL/GenBank/DDBJ whole genome shotgun (WGS) entry which is preliminary data.</text>
</comment>
<evidence type="ECO:0000313" key="3">
    <source>
        <dbReference type="EMBL" id="MBD2772654.1"/>
    </source>
</evidence>
<name>A0A8J6XJI4_9CYAN</name>